<evidence type="ECO:0000256" key="4">
    <source>
        <dbReference type="ARBA" id="ARBA00022676"/>
    </source>
</evidence>
<dbReference type="EMBL" id="KN822016">
    <property type="protein sequence ID" value="KIM66625.1"/>
    <property type="molecule type" value="Genomic_DNA"/>
</dbReference>
<protein>
    <recommendedName>
        <fullName evidence="10">Alpha-1,3-glucosyltransferase</fullName>
        <ecNumber evidence="10">2.4.1.-</ecNumber>
    </recommendedName>
</protein>
<feature type="region of interest" description="Disordered" evidence="11">
    <location>
        <begin position="528"/>
        <end position="550"/>
    </location>
</feature>
<dbReference type="InterPro" id="IPR004856">
    <property type="entry name" value="Glyco_trans_ALG6/ALG8"/>
</dbReference>
<dbReference type="Proteomes" id="UP000053989">
    <property type="component" value="Unassembled WGS sequence"/>
</dbReference>
<evidence type="ECO:0000256" key="3">
    <source>
        <dbReference type="ARBA" id="ARBA00008715"/>
    </source>
</evidence>
<dbReference type="Pfam" id="PF03155">
    <property type="entry name" value="Alg6_Alg8"/>
    <property type="match status" value="1"/>
</dbReference>
<sequence length="598" mass="66982">MHKQGLKAWVVPSAIAVSVWVKWCIGLGGYSGCATPPMFGDYEAQRHWMELTIHLPFRQWYTYDVQYWGLDYPPLTAYVSWLCGRVGSLIDPSWFTLETSRGIETYDSKLFMRATVVAFDMMVYIPALYAFTRIWHRTRSSRTQHAAFLILLFQPALLLTDFGHFQYNSVMLGLTLLALDSFAAGLDVVGAVCFVLSLNFKQMSLYYAPAIGSYLLGKCLFLGPVKGTQLFIRLAAITLFSFVILFSPFLPPFSSFSTFFAAISRIFPFARGLFEDKVANFWCFTNITVLKWKRVFAGREHQLVKMSAVLTAIGFLPAVTGNLWGAYKTRLRLRSQVSSKEQKDHIAPCLIPADTPAPILRVLPYALLTTSMSFFLFSFQVHEKTILLPLLPLTLLLSGATPGDEVYSWGVLGNVVGVFSMWPLLKRDGLGVQYIATLLLWCRLVGHNPFRLRTESLVGLLSTVVHAAMFLLHILEMVVTPPSRYPDLFPVLNVLVSTPVFGLIWIWSIKRGIEDGWALGGLPGAGTERHPKKDHDNISVADSISSLPSPVRTWREHGRAVSLGFTSGHMVSGRGGHRDPRRRAIERLRGTTVGEVNE</sequence>
<evidence type="ECO:0000256" key="11">
    <source>
        <dbReference type="SAM" id="MobiDB-lite"/>
    </source>
</evidence>
<feature type="transmembrane region" description="Helical" evidence="10">
    <location>
        <begin position="143"/>
        <end position="162"/>
    </location>
</feature>
<dbReference type="STRING" id="1036808.A0A0C3E1I2"/>
<dbReference type="FunCoup" id="A0A0C3E1I2">
    <property type="interactions" value="741"/>
</dbReference>
<keyword evidence="9 10" id="KW-0472">Membrane</keyword>
<keyword evidence="6 10" id="KW-0812">Transmembrane</keyword>
<dbReference type="InParanoid" id="A0A0C3E1I2"/>
<reference evidence="13" key="2">
    <citation type="submission" date="2015-01" db="EMBL/GenBank/DDBJ databases">
        <title>Evolutionary Origins and Diversification of the Mycorrhizal Mutualists.</title>
        <authorList>
            <consortium name="DOE Joint Genome Institute"/>
            <consortium name="Mycorrhizal Genomics Consortium"/>
            <person name="Kohler A."/>
            <person name="Kuo A."/>
            <person name="Nagy L.G."/>
            <person name="Floudas D."/>
            <person name="Copeland A."/>
            <person name="Barry K.W."/>
            <person name="Cichocki N."/>
            <person name="Veneault-Fourrey C."/>
            <person name="LaButti K."/>
            <person name="Lindquist E.A."/>
            <person name="Lipzen A."/>
            <person name="Lundell T."/>
            <person name="Morin E."/>
            <person name="Murat C."/>
            <person name="Riley R."/>
            <person name="Ohm R."/>
            <person name="Sun H."/>
            <person name="Tunlid A."/>
            <person name="Henrissat B."/>
            <person name="Grigoriev I.V."/>
            <person name="Hibbett D.S."/>
            <person name="Martin F."/>
        </authorList>
    </citation>
    <scope>NUCLEOTIDE SEQUENCE [LARGE SCALE GENOMIC DNA]</scope>
    <source>
        <strain evidence="13">Foug A</strain>
    </source>
</reference>
<keyword evidence="13" id="KW-1185">Reference proteome</keyword>
<evidence type="ECO:0000256" key="8">
    <source>
        <dbReference type="ARBA" id="ARBA00022989"/>
    </source>
</evidence>
<evidence type="ECO:0000256" key="7">
    <source>
        <dbReference type="ARBA" id="ARBA00022824"/>
    </source>
</evidence>
<dbReference type="OrthoDB" id="5589195at2759"/>
<feature type="compositionally biased region" description="Basic and acidic residues" evidence="11">
    <location>
        <begin position="528"/>
        <end position="537"/>
    </location>
</feature>
<organism evidence="12 13">
    <name type="scientific">Scleroderma citrinum Foug A</name>
    <dbReference type="NCBI Taxonomy" id="1036808"/>
    <lineage>
        <taxon>Eukaryota</taxon>
        <taxon>Fungi</taxon>
        <taxon>Dikarya</taxon>
        <taxon>Basidiomycota</taxon>
        <taxon>Agaricomycotina</taxon>
        <taxon>Agaricomycetes</taxon>
        <taxon>Agaricomycetidae</taxon>
        <taxon>Boletales</taxon>
        <taxon>Sclerodermatineae</taxon>
        <taxon>Sclerodermataceae</taxon>
        <taxon>Scleroderma</taxon>
    </lineage>
</organism>
<keyword evidence="7 10" id="KW-0256">Endoplasmic reticulum</keyword>
<dbReference type="UniPathway" id="UPA00378"/>
<evidence type="ECO:0000256" key="9">
    <source>
        <dbReference type="ARBA" id="ARBA00023136"/>
    </source>
</evidence>
<evidence type="ECO:0000256" key="5">
    <source>
        <dbReference type="ARBA" id="ARBA00022679"/>
    </source>
</evidence>
<evidence type="ECO:0000313" key="12">
    <source>
        <dbReference type="EMBL" id="KIM66625.1"/>
    </source>
</evidence>
<keyword evidence="5 10" id="KW-0808">Transferase</keyword>
<evidence type="ECO:0000256" key="2">
    <source>
        <dbReference type="ARBA" id="ARBA00004922"/>
    </source>
</evidence>
<keyword evidence="8 10" id="KW-1133">Transmembrane helix</keyword>
<feature type="transmembrane region" description="Helical" evidence="10">
    <location>
        <begin position="362"/>
        <end position="379"/>
    </location>
</feature>
<dbReference type="HOGENOM" id="CLU_008110_2_1_1"/>
<dbReference type="GO" id="GO:0005789">
    <property type="term" value="C:endoplasmic reticulum membrane"/>
    <property type="evidence" value="ECO:0007669"/>
    <property type="project" value="UniProtKB-SubCell"/>
</dbReference>
<comment type="subcellular location">
    <subcellularLocation>
        <location evidence="1 10">Endoplasmic reticulum membrane</location>
        <topology evidence="1 10">Multi-pass membrane protein</topology>
    </subcellularLocation>
</comment>
<evidence type="ECO:0000313" key="13">
    <source>
        <dbReference type="Proteomes" id="UP000053989"/>
    </source>
</evidence>
<feature type="transmembrane region" description="Helical" evidence="10">
    <location>
        <begin position="386"/>
        <end position="401"/>
    </location>
</feature>
<evidence type="ECO:0000256" key="1">
    <source>
        <dbReference type="ARBA" id="ARBA00004477"/>
    </source>
</evidence>
<feature type="transmembrane region" description="Helical" evidence="10">
    <location>
        <begin position="303"/>
        <end position="327"/>
    </location>
</feature>
<accession>A0A0C3E1I2</accession>
<dbReference type="GO" id="GO:0042281">
    <property type="term" value="F:dolichyl pyrophosphate Man9GlcNAc2 alpha-1,3-glucosyltransferase activity"/>
    <property type="evidence" value="ECO:0007669"/>
    <property type="project" value="TreeGrafter"/>
</dbReference>
<dbReference type="AlphaFoldDB" id="A0A0C3E1I2"/>
<dbReference type="PANTHER" id="PTHR12413:SF1">
    <property type="entry name" value="DOLICHYL PYROPHOSPHATE MAN9GLCNAC2 ALPHA-1,3-GLUCOSYLTRANSFERASE"/>
    <property type="match status" value="1"/>
</dbReference>
<feature type="transmembrane region" description="Helical" evidence="10">
    <location>
        <begin position="488"/>
        <end position="507"/>
    </location>
</feature>
<feature type="transmembrane region" description="Helical" evidence="10">
    <location>
        <begin position="230"/>
        <end position="250"/>
    </location>
</feature>
<reference evidence="12 13" key="1">
    <citation type="submission" date="2014-04" db="EMBL/GenBank/DDBJ databases">
        <authorList>
            <consortium name="DOE Joint Genome Institute"/>
            <person name="Kuo A."/>
            <person name="Kohler A."/>
            <person name="Nagy L.G."/>
            <person name="Floudas D."/>
            <person name="Copeland A."/>
            <person name="Barry K.W."/>
            <person name="Cichocki N."/>
            <person name="Veneault-Fourrey C."/>
            <person name="LaButti K."/>
            <person name="Lindquist E.A."/>
            <person name="Lipzen A."/>
            <person name="Lundell T."/>
            <person name="Morin E."/>
            <person name="Murat C."/>
            <person name="Sun H."/>
            <person name="Tunlid A."/>
            <person name="Henrissat B."/>
            <person name="Grigoriev I.V."/>
            <person name="Hibbett D.S."/>
            <person name="Martin F."/>
            <person name="Nordberg H.P."/>
            <person name="Cantor M.N."/>
            <person name="Hua S.X."/>
        </authorList>
    </citation>
    <scope>NUCLEOTIDE SEQUENCE [LARGE SCALE GENOMIC DNA]</scope>
    <source>
        <strain evidence="12 13">Foug A</strain>
    </source>
</reference>
<evidence type="ECO:0000256" key="10">
    <source>
        <dbReference type="RuleBase" id="RU363110"/>
    </source>
</evidence>
<feature type="transmembrane region" description="Helical" evidence="10">
    <location>
        <begin position="110"/>
        <end position="131"/>
    </location>
</feature>
<gene>
    <name evidence="12" type="ORF">SCLCIDRAFT_110246</name>
</gene>
<comment type="pathway">
    <text evidence="2 10">Protein modification; protein glycosylation.</text>
</comment>
<feature type="transmembrane region" description="Helical" evidence="10">
    <location>
        <begin position="457"/>
        <end position="476"/>
    </location>
</feature>
<dbReference type="PANTHER" id="PTHR12413">
    <property type="entry name" value="DOLICHYL GLYCOSYLTRANSFERASE"/>
    <property type="match status" value="1"/>
</dbReference>
<evidence type="ECO:0000256" key="6">
    <source>
        <dbReference type="ARBA" id="ARBA00022692"/>
    </source>
</evidence>
<comment type="similarity">
    <text evidence="3 10">Belongs to the ALG6/ALG8 glucosyltransferase family.</text>
</comment>
<dbReference type="EC" id="2.4.1.-" evidence="10"/>
<feature type="transmembrane region" description="Helical" evidence="10">
    <location>
        <begin position="174"/>
        <end position="198"/>
    </location>
</feature>
<keyword evidence="4 10" id="KW-0328">Glycosyltransferase</keyword>
<feature type="transmembrane region" description="Helical" evidence="10">
    <location>
        <begin position="204"/>
        <end position="223"/>
    </location>
</feature>
<proteinExistence type="inferred from homology"/>
<name>A0A0C3E1I2_9AGAM</name>